<accession>A0A4V4HBN2</accession>
<reference evidence="2 3" key="1">
    <citation type="journal article" date="2019" name="Nat. Ecol. Evol.">
        <title>Megaphylogeny resolves global patterns of mushroom evolution.</title>
        <authorList>
            <person name="Varga T."/>
            <person name="Krizsan K."/>
            <person name="Foldi C."/>
            <person name="Dima B."/>
            <person name="Sanchez-Garcia M."/>
            <person name="Sanchez-Ramirez S."/>
            <person name="Szollosi G.J."/>
            <person name="Szarkandi J.G."/>
            <person name="Papp V."/>
            <person name="Albert L."/>
            <person name="Andreopoulos W."/>
            <person name="Angelini C."/>
            <person name="Antonin V."/>
            <person name="Barry K.W."/>
            <person name="Bougher N.L."/>
            <person name="Buchanan P."/>
            <person name="Buyck B."/>
            <person name="Bense V."/>
            <person name="Catcheside P."/>
            <person name="Chovatia M."/>
            <person name="Cooper J."/>
            <person name="Damon W."/>
            <person name="Desjardin D."/>
            <person name="Finy P."/>
            <person name="Geml J."/>
            <person name="Haridas S."/>
            <person name="Hughes K."/>
            <person name="Justo A."/>
            <person name="Karasinski D."/>
            <person name="Kautmanova I."/>
            <person name="Kiss B."/>
            <person name="Kocsube S."/>
            <person name="Kotiranta H."/>
            <person name="LaButti K.M."/>
            <person name="Lechner B.E."/>
            <person name="Liimatainen K."/>
            <person name="Lipzen A."/>
            <person name="Lukacs Z."/>
            <person name="Mihaltcheva S."/>
            <person name="Morgado L.N."/>
            <person name="Niskanen T."/>
            <person name="Noordeloos M.E."/>
            <person name="Ohm R.A."/>
            <person name="Ortiz-Santana B."/>
            <person name="Ovrebo C."/>
            <person name="Racz N."/>
            <person name="Riley R."/>
            <person name="Savchenko A."/>
            <person name="Shiryaev A."/>
            <person name="Soop K."/>
            <person name="Spirin V."/>
            <person name="Szebenyi C."/>
            <person name="Tomsovsky M."/>
            <person name="Tulloss R.E."/>
            <person name="Uehling J."/>
            <person name="Grigoriev I.V."/>
            <person name="Vagvolgyi C."/>
            <person name="Papp T."/>
            <person name="Martin F.M."/>
            <person name="Miettinen O."/>
            <person name="Hibbett D.S."/>
            <person name="Nagy L.G."/>
        </authorList>
    </citation>
    <scope>NUCLEOTIDE SEQUENCE [LARGE SCALE GENOMIC DNA]</scope>
    <source>
        <strain evidence="2 3">CBS 962.96</strain>
    </source>
</reference>
<evidence type="ECO:0000313" key="3">
    <source>
        <dbReference type="Proteomes" id="UP000297245"/>
    </source>
</evidence>
<evidence type="ECO:0000256" key="1">
    <source>
        <dbReference type="SAM" id="MobiDB-lite"/>
    </source>
</evidence>
<gene>
    <name evidence="2" type="ORF">K435DRAFT_874747</name>
</gene>
<name>A0A4V4HBN2_DENBC</name>
<proteinExistence type="predicted"/>
<feature type="compositionally biased region" description="Low complexity" evidence="1">
    <location>
        <begin position="134"/>
        <end position="147"/>
    </location>
</feature>
<dbReference type="EMBL" id="ML179941">
    <property type="protein sequence ID" value="THU80095.1"/>
    <property type="molecule type" value="Genomic_DNA"/>
</dbReference>
<evidence type="ECO:0000313" key="2">
    <source>
        <dbReference type="EMBL" id="THU80095.1"/>
    </source>
</evidence>
<feature type="compositionally biased region" description="Basic residues" evidence="1">
    <location>
        <begin position="118"/>
        <end position="133"/>
    </location>
</feature>
<protein>
    <submittedName>
        <fullName evidence="2">Uncharacterized protein</fullName>
    </submittedName>
</protein>
<feature type="region of interest" description="Disordered" evidence="1">
    <location>
        <begin position="31"/>
        <end position="71"/>
    </location>
</feature>
<keyword evidence="3" id="KW-1185">Reference proteome</keyword>
<feature type="region of interest" description="Disordered" evidence="1">
    <location>
        <begin position="106"/>
        <end position="148"/>
    </location>
</feature>
<dbReference type="AlphaFoldDB" id="A0A4V4HBN2"/>
<dbReference type="Proteomes" id="UP000297245">
    <property type="component" value="Unassembled WGS sequence"/>
</dbReference>
<sequence length="238" mass="27242">MEVDDPRYDDLYELYQRVCFQTARKVVNWLKSRGKSQSKNQPTEPRRSERLNKKTGKPKRSQGSTDSETKCRIWNLLQETGLKESTPMSSLMPTPVTTIVIPPILGFSSDDETMPKKTPPKARRRYNTHHKWKPQSGTQPGPQSQPSLLDQARHLAGNVASQTFPSVASKVLEMFPHPDKKIRKTPTELQEMSNGKALAQWRILFQMYHPDKNASQSEQWKQIAIELSKAISQCRPES</sequence>
<organism evidence="2 3">
    <name type="scientific">Dendrothele bispora (strain CBS 962.96)</name>
    <dbReference type="NCBI Taxonomy" id="1314807"/>
    <lineage>
        <taxon>Eukaryota</taxon>
        <taxon>Fungi</taxon>
        <taxon>Dikarya</taxon>
        <taxon>Basidiomycota</taxon>
        <taxon>Agaricomycotina</taxon>
        <taxon>Agaricomycetes</taxon>
        <taxon>Agaricomycetidae</taxon>
        <taxon>Agaricales</taxon>
        <taxon>Agaricales incertae sedis</taxon>
        <taxon>Dendrothele</taxon>
    </lineage>
</organism>